<dbReference type="Proteomes" id="UP000030752">
    <property type="component" value="Unassembled WGS sequence"/>
</dbReference>
<dbReference type="EMBL" id="KB822713">
    <property type="protein sequence ID" value="ETN45217.1"/>
    <property type="molecule type" value="Genomic_DNA"/>
</dbReference>
<name>W2S966_CYPE1</name>
<sequence>MSNQLRGKKGVHVVDHPDGHTMIGEWAMVDYASRDLKLPDVNKALKDGTLKEGEPTVQRSTYSKFPSRTKYFQLLHISAICLTIPTMVVLDYVFPDLGRAVDPDQVRPQIKHWFNNVIEKAYDAKVVEDKIKSRYSNERAALAREIDKYKQARKSLERERSEVLKDKSRLRDKVVKAVKEDRVVDKSILDDEELWDHLPEVTNRVE</sequence>
<gene>
    <name evidence="3" type="ORF">HMPREF1541_10094</name>
</gene>
<dbReference type="InParanoid" id="W2S966"/>
<keyword evidence="2" id="KW-0472">Membrane</keyword>
<dbReference type="AlphaFoldDB" id="W2S966"/>
<feature type="transmembrane region" description="Helical" evidence="2">
    <location>
        <begin position="74"/>
        <end position="94"/>
    </location>
</feature>
<keyword evidence="1" id="KW-0175">Coiled coil</keyword>
<evidence type="ECO:0000256" key="2">
    <source>
        <dbReference type="SAM" id="Phobius"/>
    </source>
</evidence>
<dbReference type="GeneID" id="19977433"/>
<dbReference type="RefSeq" id="XP_008712987.1">
    <property type="nucleotide sequence ID" value="XM_008714765.1"/>
</dbReference>
<accession>W2S966</accession>
<protein>
    <submittedName>
        <fullName evidence="3">Uncharacterized protein</fullName>
    </submittedName>
</protein>
<keyword evidence="2" id="KW-1133">Transmembrane helix</keyword>
<keyword evidence="2" id="KW-0812">Transmembrane</keyword>
<evidence type="ECO:0000313" key="4">
    <source>
        <dbReference type="Proteomes" id="UP000030752"/>
    </source>
</evidence>
<proteinExistence type="predicted"/>
<dbReference type="VEuPathDB" id="FungiDB:HMPREF1541_10094"/>
<reference evidence="3 4" key="1">
    <citation type="submission" date="2013-03" db="EMBL/GenBank/DDBJ databases">
        <title>The Genome Sequence of Phialophora europaea CBS 101466.</title>
        <authorList>
            <consortium name="The Broad Institute Genomics Platform"/>
            <person name="Cuomo C."/>
            <person name="de Hoog S."/>
            <person name="Gorbushina A."/>
            <person name="Walker B."/>
            <person name="Young S.K."/>
            <person name="Zeng Q."/>
            <person name="Gargeya S."/>
            <person name="Fitzgerald M."/>
            <person name="Haas B."/>
            <person name="Abouelleil A."/>
            <person name="Allen A.W."/>
            <person name="Alvarado L."/>
            <person name="Arachchi H.M."/>
            <person name="Berlin A.M."/>
            <person name="Chapman S.B."/>
            <person name="Gainer-Dewar J."/>
            <person name="Goldberg J."/>
            <person name="Griggs A."/>
            <person name="Gujja S."/>
            <person name="Hansen M."/>
            <person name="Howarth C."/>
            <person name="Imamovic A."/>
            <person name="Ireland A."/>
            <person name="Larimer J."/>
            <person name="McCowan C."/>
            <person name="Murphy C."/>
            <person name="Pearson M."/>
            <person name="Poon T.W."/>
            <person name="Priest M."/>
            <person name="Roberts A."/>
            <person name="Saif S."/>
            <person name="Shea T."/>
            <person name="Sisk P."/>
            <person name="Sykes S."/>
            <person name="Wortman J."/>
            <person name="Nusbaum C."/>
            <person name="Birren B."/>
        </authorList>
    </citation>
    <scope>NUCLEOTIDE SEQUENCE [LARGE SCALE GENOMIC DNA]</scope>
    <source>
        <strain evidence="3 4">CBS 101466</strain>
    </source>
</reference>
<evidence type="ECO:0000313" key="3">
    <source>
        <dbReference type="EMBL" id="ETN45217.1"/>
    </source>
</evidence>
<organism evidence="3 4">
    <name type="scientific">Cyphellophora europaea (strain CBS 101466)</name>
    <name type="common">Phialophora europaea</name>
    <dbReference type="NCBI Taxonomy" id="1220924"/>
    <lineage>
        <taxon>Eukaryota</taxon>
        <taxon>Fungi</taxon>
        <taxon>Dikarya</taxon>
        <taxon>Ascomycota</taxon>
        <taxon>Pezizomycotina</taxon>
        <taxon>Eurotiomycetes</taxon>
        <taxon>Chaetothyriomycetidae</taxon>
        <taxon>Chaetothyriales</taxon>
        <taxon>Cyphellophoraceae</taxon>
        <taxon>Cyphellophora</taxon>
    </lineage>
</organism>
<dbReference type="HOGENOM" id="CLU_1331909_0_0_1"/>
<feature type="coiled-coil region" evidence="1">
    <location>
        <begin position="132"/>
        <end position="173"/>
    </location>
</feature>
<keyword evidence="4" id="KW-1185">Reference proteome</keyword>
<evidence type="ECO:0000256" key="1">
    <source>
        <dbReference type="SAM" id="Coils"/>
    </source>
</evidence>